<evidence type="ECO:0000256" key="6">
    <source>
        <dbReference type="RuleBase" id="RU000481"/>
    </source>
</evidence>
<dbReference type="SUPFAM" id="SSF53383">
    <property type="entry name" value="PLP-dependent transferases"/>
    <property type="match status" value="1"/>
</dbReference>
<sequence>MNQTSQQAQTLRNYASEKAGRFTESVIREMSRIAAAHKAINLAQGFPDFPASDEIKEAAVKAILEDHNQYAITWGTKSLRDAITLKNKRDYNIDIDPETQITVCCGSTEGMVATLLATINPGDEVIIFQPFYENYGPDAVLCGATPKYVQLHPPEFSFNKEELTAAFSDRTRAIIINTPNNPTGKVFNREELDLIAKLCIKHDVLAITDEIYEHIIYDEIKHIPLATLPGMAERTITINSISKTYSVTGWRIGYVIAPAEISRSIRKMHDFLTVGAAAPLQVAAAQALNFPAAYYEKLGDFYSKRRDFMLKELTAIGFNCIRPSGAYYIMADIAPFGWKNDVDFARHLAEKVGVAVVPGSSFYQDDANDKHRFIRFCFCKQFATLESAIERLQKLK</sequence>
<dbReference type="InterPro" id="IPR015424">
    <property type="entry name" value="PyrdxlP-dep_Trfase"/>
</dbReference>
<proteinExistence type="inferred from homology"/>
<dbReference type="EMBL" id="FOTS01000008">
    <property type="protein sequence ID" value="SFL54084.1"/>
    <property type="molecule type" value="Genomic_DNA"/>
</dbReference>
<dbReference type="InterPro" id="IPR015422">
    <property type="entry name" value="PyrdxlP-dep_Trfase_small"/>
</dbReference>
<dbReference type="OrthoDB" id="9802328at2"/>
<dbReference type="InterPro" id="IPR004838">
    <property type="entry name" value="NHTrfase_class1_PyrdxlP-BS"/>
</dbReference>
<dbReference type="GO" id="GO:0030170">
    <property type="term" value="F:pyridoxal phosphate binding"/>
    <property type="evidence" value="ECO:0007669"/>
    <property type="project" value="InterPro"/>
</dbReference>
<dbReference type="Gene3D" id="3.40.640.10">
    <property type="entry name" value="Type I PLP-dependent aspartate aminotransferase-like (Major domain)"/>
    <property type="match status" value="1"/>
</dbReference>
<evidence type="ECO:0000256" key="1">
    <source>
        <dbReference type="ARBA" id="ARBA00001933"/>
    </source>
</evidence>
<dbReference type="GO" id="GO:0005737">
    <property type="term" value="C:cytoplasm"/>
    <property type="evidence" value="ECO:0007669"/>
    <property type="project" value="TreeGrafter"/>
</dbReference>
<dbReference type="STRING" id="1123291.SAMN04490355_100872"/>
<dbReference type="PANTHER" id="PTHR43807:SF20">
    <property type="entry name" value="FI04487P"/>
    <property type="match status" value="1"/>
</dbReference>
<dbReference type="FunFam" id="3.40.640.10:FF:000033">
    <property type="entry name" value="Aspartate aminotransferase"/>
    <property type="match status" value="1"/>
</dbReference>
<comment type="cofactor">
    <cofactor evidence="1 6">
        <name>pyridoxal 5'-phosphate</name>
        <dbReference type="ChEBI" id="CHEBI:597326"/>
    </cofactor>
</comment>
<dbReference type="GO" id="GO:0016212">
    <property type="term" value="F:kynurenine-oxoglutarate transaminase activity"/>
    <property type="evidence" value="ECO:0007669"/>
    <property type="project" value="TreeGrafter"/>
</dbReference>
<dbReference type="EC" id="2.6.1.-" evidence="6"/>
<name>A0A1I4IIG5_9FIRM</name>
<evidence type="ECO:0000259" key="7">
    <source>
        <dbReference type="Pfam" id="PF00155"/>
    </source>
</evidence>
<reference evidence="9" key="1">
    <citation type="submission" date="2016-10" db="EMBL/GenBank/DDBJ databases">
        <authorList>
            <person name="Varghese N."/>
            <person name="Submissions S."/>
        </authorList>
    </citation>
    <scope>NUCLEOTIDE SEQUENCE [LARGE SCALE GENOMIC DNA]</scope>
    <source>
        <strain evidence="9">DSM 13327</strain>
    </source>
</reference>
<evidence type="ECO:0000256" key="3">
    <source>
        <dbReference type="ARBA" id="ARBA00022576"/>
    </source>
</evidence>
<dbReference type="Gene3D" id="3.90.1150.10">
    <property type="entry name" value="Aspartate Aminotransferase, domain 1"/>
    <property type="match status" value="1"/>
</dbReference>
<dbReference type="InterPro" id="IPR015421">
    <property type="entry name" value="PyrdxlP-dep_Trfase_major"/>
</dbReference>
<evidence type="ECO:0000313" key="8">
    <source>
        <dbReference type="EMBL" id="SFL54084.1"/>
    </source>
</evidence>
<keyword evidence="9" id="KW-1185">Reference proteome</keyword>
<accession>A0A1I4IIG5</accession>
<evidence type="ECO:0000256" key="2">
    <source>
        <dbReference type="ARBA" id="ARBA00007441"/>
    </source>
</evidence>
<evidence type="ECO:0000313" key="9">
    <source>
        <dbReference type="Proteomes" id="UP000199520"/>
    </source>
</evidence>
<evidence type="ECO:0000256" key="4">
    <source>
        <dbReference type="ARBA" id="ARBA00022679"/>
    </source>
</evidence>
<dbReference type="AlphaFoldDB" id="A0A1I4IIG5"/>
<dbReference type="PROSITE" id="PS00105">
    <property type="entry name" value="AA_TRANSFER_CLASS_1"/>
    <property type="match status" value="1"/>
</dbReference>
<comment type="similarity">
    <text evidence="2 6">Belongs to the class-I pyridoxal-phosphate-dependent aminotransferase family.</text>
</comment>
<keyword evidence="3 6" id="KW-0032">Aminotransferase</keyword>
<dbReference type="InterPro" id="IPR051326">
    <property type="entry name" value="Kynurenine-oxoglutarate_AT"/>
</dbReference>
<dbReference type="CDD" id="cd00609">
    <property type="entry name" value="AAT_like"/>
    <property type="match status" value="1"/>
</dbReference>
<keyword evidence="4 6" id="KW-0808">Transferase</keyword>
<feature type="domain" description="Aminotransferase class I/classII large" evidence="7">
    <location>
        <begin position="39"/>
        <end position="392"/>
    </location>
</feature>
<organism evidence="8 9">
    <name type="scientific">Pelosinus propionicus DSM 13327</name>
    <dbReference type="NCBI Taxonomy" id="1123291"/>
    <lineage>
        <taxon>Bacteria</taxon>
        <taxon>Bacillati</taxon>
        <taxon>Bacillota</taxon>
        <taxon>Negativicutes</taxon>
        <taxon>Selenomonadales</taxon>
        <taxon>Sporomusaceae</taxon>
        <taxon>Pelosinus</taxon>
    </lineage>
</organism>
<protein>
    <recommendedName>
        <fullName evidence="6">Aminotransferase</fullName>
        <ecNumber evidence="6">2.6.1.-</ecNumber>
    </recommendedName>
</protein>
<evidence type="ECO:0000256" key="5">
    <source>
        <dbReference type="ARBA" id="ARBA00022898"/>
    </source>
</evidence>
<dbReference type="Pfam" id="PF00155">
    <property type="entry name" value="Aminotran_1_2"/>
    <property type="match status" value="1"/>
</dbReference>
<dbReference type="InterPro" id="IPR004839">
    <property type="entry name" value="Aminotransferase_I/II_large"/>
</dbReference>
<dbReference type="RefSeq" id="WP_090933899.1">
    <property type="nucleotide sequence ID" value="NZ_FOTS01000008.1"/>
</dbReference>
<dbReference type="Proteomes" id="UP000199520">
    <property type="component" value="Unassembled WGS sequence"/>
</dbReference>
<keyword evidence="5" id="KW-0663">Pyridoxal phosphate</keyword>
<gene>
    <name evidence="8" type="ORF">SAMN04490355_100872</name>
</gene>
<dbReference type="PANTHER" id="PTHR43807">
    <property type="entry name" value="FI04487P"/>
    <property type="match status" value="1"/>
</dbReference>